<protein>
    <recommendedName>
        <fullName evidence="2">HNH nuclease domain-containing protein</fullName>
    </recommendedName>
</protein>
<evidence type="ECO:0000313" key="3">
    <source>
        <dbReference type="EMBL" id="OAL75678.1"/>
    </source>
</evidence>
<proteinExistence type="predicted"/>
<dbReference type="InterPro" id="IPR003615">
    <property type="entry name" value="HNH_nuc"/>
</dbReference>
<sequence length="439" mass="50178">MSRRSLLMALHRHQSSLERVLDFSPPFSLNSQQRQRAATLLRSLVQLYGVEQTICHGFKPASLIQFTFEHVKAQDAFLSFYFSFLYENLCPGVTDSTEPEVTVALSFFDDFSTWDQNQKEDVNRASEKFAEYIVENFLLPLRASSVKTPQPTPSSLPSIQPSTPTGTKQRVSILRQNCLVRDHHRCVVSRKFDANEASRRWKQDGDDCKDDDGNLLKDQREEDFEYLEVAHILPHCLTAVASQNTELSDSKKNALRILDMFDPGIIHLIDGPKIDSPLNALTLTHGHHRAFGEFKLYFEPTSAQYQYRIDSMERTPFLRKSLFPVTRTLLLSPSRTIDPPSARLLGVHRAIAKIMNLSGAGEYIEKVLRDLEEINVRADGTTNLGRYQYPSNRQTRMPPRKYHFHCIAGISAETKYLAFVIFRGSPVNLVRRILTENVE</sequence>
<dbReference type="AlphaFoldDB" id="A0A178FU95"/>
<dbReference type="Proteomes" id="UP000243519">
    <property type="component" value="Unassembled WGS sequence"/>
</dbReference>
<comment type="caution">
    <text evidence="3">The sequence shown here is derived from an EMBL/GenBank/DDBJ whole genome shotgun (WGS) entry which is preliminary data.</text>
</comment>
<evidence type="ECO:0000259" key="2">
    <source>
        <dbReference type="Pfam" id="PF13391"/>
    </source>
</evidence>
<reference evidence="3 4" key="1">
    <citation type="submission" date="2016-05" db="EMBL/GenBank/DDBJ databases">
        <title>Genome sequencing of Trichophyton violaceum CMCC(F)T3l isolated from hair.</title>
        <authorList>
            <person name="Zhan P."/>
            <person name="Tao Y."/>
            <person name="Liu W."/>
        </authorList>
    </citation>
    <scope>NUCLEOTIDE SEQUENCE [LARGE SCALE GENOMIC DNA]</scope>
    <source>
        <strain evidence="4">CMCC(F)T3l</strain>
    </source>
</reference>
<name>A0A178FU95_TRIVO</name>
<organism evidence="3 4">
    <name type="scientific">Trichophyton violaceum</name>
    <dbReference type="NCBI Taxonomy" id="34388"/>
    <lineage>
        <taxon>Eukaryota</taxon>
        <taxon>Fungi</taxon>
        <taxon>Dikarya</taxon>
        <taxon>Ascomycota</taxon>
        <taxon>Pezizomycotina</taxon>
        <taxon>Eurotiomycetes</taxon>
        <taxon>Eurotiomycetidae</taxon>
        <taxon>Onygenales</taxon>
        <taxon>Arthrodermataceae</taxon>
        <taxon>Trichophyton</taxon>
    </lineage>
</organism>
<evidence type="ECO:0000313" key="4">
    <source>
        <dbReference type="Proteomes" id="UP000243519"/>
    </source>
</evidence>
<feature type="region of interest" description="Disordered" evidence="1">
    <location>
        <begin position="146"/>
        <end position="167"/>
    </location>
</feature>
<accession>A0A178FU95</accession>
<evidence type="ECO:0000256" key="1">
    <source>
        <dbReference type="SAM" id="MobiDB-lite"/>
    </source>
</evidence>
<dbReference type="Pfam" id="PF13391">
    <property type="entry name" value="HNH_2"/>
    <property type="match status" value="1"/>
</dbReference>
<dbReference type="EMBL" id="LHPN01000001">
    <property type="protein sequence ID" value="OAL75678.1"/>
    <property type="molecule type" value="Genomic_DNA"/>
</dbReference>
<dbReference type="OrthoDB" id="2104739at2759"/>
<feature type="domain" description="HNH nuclease" evidence="2">
    <location>
        <begin position="221"/>
        <end position="299"/>
    </location>
</feature>
<gene>
    <name evidence="3" type="ORF">A7D00_1278</name>
</gene>
<keyword evidence="4" id="KW-1185">Reference proteome</keyword>